<sequence>MILCSFLLLSSLALVGWAQSTNNTTTKKFCRNVPGDAGFPTTIQWTSLNASVSGRLVHVVPSVQFCKTLPGDTCTPQQLHSSVFRDEIPGAMNQVNWEQDYDSFPPSLCEPESRVCGQGNVPLFGVLAESASDIQAGVRFAQAHNLRLAIKASGHDYLGRSTAKNSLLISTHKLQNISFTDNFVVGGQSLGPAVTLGSGVSLQQMYAVTRAEGKFAVGGTAATVVAAGGYVQGGGHSSMSPLLGLVADNCFELDVVLADGTLVTANEVQNSDLFWAMRGGGAGSWGVIVSATFRTFPTFNASISTIILSTNKTESMAQVATVHAKHIFDRDALHAGQYFYLSRTNILQANATGSMVMNILTFFPNASVSQAAAALTPFLDDIRPIAGIDMQQSLVQANINDALFSADDSVGDNLVLGSRLVPASAYRNSPETVGQVYKQLLDGGATNILGNLVAGGKVSENANVSNAINPAWRTAKTHMILANLWSDSATIPEVHSNQTLFQRIQLPLLEVLSGKDSGAYSNEADILEKNFQTTFFGPNYAKLSAIKAKYDPNDLFIVGAGVGSERWDIEGICRV</sequence>
<dbReference type="GO" id="GO:0071949">
    <property type="term" value="F:FAD binding"/>
    <property type="evidence" value="ECO:0007669"/>
    <property type="project" value="InterPro"/>
</dbReference>
<dbReference type="InterPro" id="IPR036318">
    <property type="entry name" value="FAD-bd_PCMH-like_sf"/>
</dbReference>
<gene>
    <name evidence="5" type="ORF">BDQ12DRAFT_650321</name>
</gene>
<dbReference type="PROSITE" id="PS51387">
    <property type="entry name" value="FAD_PCMH"/>
    <property type="match status" value="1"/>
</dbReference>
<accession>A0A5C3M5X5</accession>
<dbReference type="InterPro" id="IPR012951">
    <property type="entry name" value="BBE"/>
</dbReference>
<name>A0A5C3M5X5_9AGAR</name>
<dbReference type="SUPFAM" id="SSF56176">
    <property type="entry name" value="FAD-binding/transporter-associated domain-like"/>
    <property type="match status" value="1"/>
</dbReference>
<dbReference type="AlphaFoldDB" id="A0A5C3M5X5"/>
<dbReference type="EMBL" id="ML213600">
    <property type="protein sequence ID" value="TFK39248.1"/>
    <property type="molecule type" value="Genomic_DNA"/>
</dbReference>
<dbReference type="InterPro" id="IPR006094">
    <property type="entry name" value="Oxid_FAD_bind_N"/>
</dbReference>
<organism evidence="5 6">
    <name type="scientific">Crucibulum laeve</name>
    <dbReference type="NCBI Taxonomy" id="68775"/>
    <lineage>
        <taxon>Eukaryota</taxon>
        <taxon>Fungi</taxon>
        <taxon>Dikarya</taxon>
        <taxon>Basidiomycota</taxon>
        <taxon>Agaricomycotina</taxon>
        <taxon>Agaricomycetes</taxon>
        <taxon>Agaricomycetidae</taxon>
        <taxon>Agaricales</taxon>
        <taxon>Agaricineae</taxon>
        <taxon>Nidulariaceae</taxon>
        <taxon>Crucibulum</taxon>
    </lineage>
</organism>
<dbReference type="PANTHER" id="PTHR13878">
    <property type="entry name" value="GULONOLACTONE OXIDASE"/>
    <property type="match status" value="1"/>
</dbReference>
<evidence type="ECO:0000259" key="4">
    <source>
        <dbReference type="PROSITE" id="PS51387"/>
    </source>
</evidence>
<keyword evidence="2" id="KW-0560">Oxidoreductase</keyword>
<feature type="domain" description="FAD-binding PCMH-type" evidence="4">
    <location>
        <begin position="118"/>
        <end position="298"/>
    </location>
</feature>
<comment type="similarity">
    <text evidence="1">Belongs to the oxygen-dependent FAD-linked oxidoreductase family.</text>
</comment>
<dbReference type="PROSITE" id="PS00862">
    <property type="entry name" value="OX2_COVAL_FAD"/>
    <property type="match status" value="1"/>
</dbReference>
<dbReference type="InterPro" id="IPR006093">
    <property type="entry name" value="Oxy_OxRdtase_FAD_BS"/>
</dbReference>
<evidence type="ECO:0000256" key="3">
    <source>
        <dbReference type="SAM" id="SignalP"/>
    </source>
</evidence>
<evidence type="ECO:0000313" key="6">
    <source>
        <dbReference type="Proteomes" id="UP000308652"/>
    </source>
</evidence>
<dbReference type="STRING" id="68775.A0A5C3M5X5"/>
<dbReference type="Proteomes" id="UP000308652">
    <property type="component" value="Unassembled WGS sequence"/>
</dbReference>
<dbReference type="InterPro" id="IPR050432">
    <property type="entry name" value="FAD-linked_Oxidoreductases_BP"/>
</dbReference>
<feature type="signal peptide" evidence="3">
    <location>
        <begin position="1"/>
        <end position="18"/>
    </location>
</feature>
<dbReference type="InterPro" id="IPR016169">
    <property type="entry name" value="FAD-bd_PCMH_sub2"/>
</dbReference>
<evidence type="ECO:0000313" key="5">
    <source>
        <dbReference type="EMBL" id="TFK39248.1"/>
    </source>
</evidence>
<protein>
    <submittedName>
        <fullName evidence="5">FAD-binding domain-containing protein</fullName>
    </submittedName>
</protein>
<proteinExistence type="inferred from homology"/>
<reference evidence="5 6" key="1">
    <citation type="journal article" date="2019" name="Nat. Ecol. Evol.">
        <title>Megaphylogeny resolves global patterns of mushroom evolution.</title>
        <authorList>
            <person name="Varga T."/>
            <person name="Krizsan K."/>
            <person name="Foldi C."/>
            <person name="Dima B."/>
            <person name="Sanchez-Garcia M."/>
            <person name="Sanchez-Ramirez S."/>
            <person name="Szollosi G.J."/>
            <person name="Szarkandi J.G."/>
            <person name="Papp V."/>
            <person name="Albert L."/>
            <person name="Andreopoulos W."/>
            <person name="Angelini C."/>
            <person name="Antonin V."/>
            <person name="Barry K.W."/>
            <person name="Bougher N.L."/>
            <person name="Buchanan P."/>
            <person name="Buyck B."/>
            <person name="Bense V."/>
            <person name="Catcheside P."/>
            <person name="Chovatia M."/>
            <person name="Cooper J."/>
            <person name="Damon W."/>
            <person name="Desjardin D."/>
            <person name="Finy P."/>
            <person name="Geml J."/>
            <person name="Haridas S."/>
            <person name="Hughes K."/>
            <person name="Justo A."/>
            <person name="Karasinski D."/>
            <person name="Kautmanova I."/>
            <person name="Kiss B."/>
            <person name="Kocsube S."/>
            <person name="Kotiranta H."/>
            <person name="LaButti K.M."/>
            <person name="Lechner B.E."/>
            <person name="Liimatainen K."/>
            <person name="Lipzen A."/>
            <person name="Lukacs Z."/>
            <person name="Mihaltcheva S."/>
            <person name="Morgado L.N."/>
            <person name="Niskanen T."/>
            <person name="Noordeloos M.E."/>
            <person name="Ohm R.A."/>
            <person name="Ortiz-Santana B."/>
            <person name="Ovrebo C."/>
            <person name="Racz N."/>
            <person name="Riley R."/>
            <person name="Savchenko A."/>
            <person name="Shiryaev A."/>
            <person name="Soop K."/>
            <person name="Spirin V."/>
            <person name="Szebenyi C."/>
            <person name="Tomsovsky M."/>
            <person name="Tulloss R.E."/>
            <person name="Uehling J."/>
            <person name="Grigoriev I.V."/>
            <person name="Vagvolgyi C."/>
            <person name="Papp T."/>
            <person name="Martin F.M."/>
            <person name="Miettinen O."/>
            <person name="Hibbett D.S."/>
            <person name="Nagy L.G."/>
        </authorList>
    </citation>
    <scope>NUCLEOTIDE SEQUENCE [LARGE SCALE GENOMIC DNA]</scope>
    <source>
        <strain evidence="5 6">CBS 166.37</strain>
    </source>
</reference>
<evidence type="ECO:0000256" key="2">
    <source>
        <dbReference type="ARBA" id="ARBA00023002"/>
    </source>
</evidence>
<keyword evidence="3" id="KW-0732">Signal</keyword>
<feature type="chain" id="PRO_5022781425" evidence="3">
    <location>
        <begin position="19"/>
        <end position="575"/>
    </location>
</feature>
<keyword evidence="6" id="KW-1185">Reference proteome</keyword>
<dbReference type="Pfam" id="PF08031">
    <property type="entry name" value="BBE"/>
    <property type="match status" value="1"/>
</dbReference>
<dbReference type="Gene3D" id="3.30.465.10">
    <property type="match status" value="2"/>
</dbReference>
<dbReference type="OrthoDB" id="9983560at2759"/>
<dbReference type="PANTHER" id="PTHR13878:SF91">
    <property type="entry name" value="FAD BINDING DOMAIN PROTEIN (AFU_ORTHOLOGUE AFUA_6G12070)-RELATED"/>
    <property type="match status" value="1"/>
</dbReference>
<dbReference type="Pfam" id="PF01565">
    <property type="entry name" value="FAD_binding_4"/>
    <property type="match status" value="1"/>
</dbReference>
<evidence type="ECO:0000256" key="1">
    <source>
        <dbReference type="ARBA" id="ARBA00005466"/>
    </source>
</evidence>
<dbReference type="InterPro" id="IPR016166">
    <property type="entry name" value="FAD-bd_PCMH"/>
</dbReference>
<dbReference type="GO" id="GO:0016491">
    <property type="term" value="F:oxidoreductase activity"/>
    <property type="evidence" value="ECO:0007669"/>
    <property type="project" value="UniProtKB-KW"/>
</dbReference>